<dbReference type="OrthoDB" id="2384430at2759"/>
<dbReference type="AlphaFoldDB" id="A0A835JRB7"/>
<evidence type="ECO:0000313" key="2">
    <source>
        <dbReference type="EMBL" id="KAF9674547.1"/>
    </source>
</evidence>
<dbReference type="EMBL" id="JADGMS010000010">
    <property type="protein sequence ID" value="KAF9674547.1"/>
    <property type="molecule type" value="Genomic_DNA"/>
</dbReference>
<feature type="compositionally biased region" description="Basic residues" evidence="1">
    <location>
        <begin position="19"/>
        <end position="28"/>
    </location>
</feature>
<reference evidence="2 3" key="1">
    <citation type="submission" date="2020-10" db="EMBL/GenBank/DDBJ databases">
        <title>Plant Genome Project.</title>
        <authorList>
            <person name="Zhang R.-G."/>
        </authorList>
    </citation>
    <scope>NUCLEOTIDE SEQUENCE [LARGE SCALE GENOMIC DNA]</scope>
    <source>
        <strain evidence="2">FAFU-HL-1</strain>
        <tissue evidence="2">Leaf</tissue>
    </source>
</reference>
<feature type="region of interest" description="Disordered" evidence="1">
    <location>
        <begin position="16"/>
        <end position="39"/>
    </location>
</feature>
<dbReference type="Proteomes" id="UP000657918">
    <property type="component" value="Unassembled WGS sequence"/>
</dbReference>
<sequence length="278" mass="31407">MGKSLPSTGKLLELSKIVSSHKPRHKRSTVPAVPSRPSEVRVDSERLKVKRMEVSSLILDGQKRVPLGQVVSDCAKRWFQDTLKEAKTGDISMQVLVGQMYFNGYGVPKDVEKGKHNSDLVAGISFAISRLFVRVYNNWTVQITLYSELAAGLGDGKYNFDVWEVTESLMGLENIFLESFVSDCYTIPKLFISLLILHSYLRFRAFHLLIYVPSHQFCISPLYLFGCDFAILNGLYKLVLKGSAWISRASRRRASVWKVGNKRPGYNASDSDSEDDRE</sequence>
<accession>A0A835JRB7</accession>
<organism evidence="2 3">
    <name type="scientific">Salix dunnii</name>
    <dbReference type="NCBI Taxonomy" id="1413687"/>
    <lineage>
        <taxon>Eukaryota</taxon>
        <taxon>Viridiplantae</taxon>
        <taxon>Streptophyta</taxon>
        <taxon>Embryophyta</taxon>
        <taxon>Tracheophyta</taxon>
        <taxon>Spermatophyta</taxon>
        <taxon>Magnoliopsida</taxon>
        <taxon>eudicotyledons</taxon>
        <taxon>Gunneridae</taxon>
        <taxon>Pentapetalae</taxon>
        <taxon>rosids</taxon>
        <taxon>fabids</taxon>
        <taxon>Malpighiales</taxon>
        <taxon>Salicaceae</taxon>
        <taxon>Saliceae</taxon>
        <taxon>Salix</taxon>
    </lineage>
</organism>
<evidence type="ECO:0000256" key="1">
    <source>
        <dbReference type="SAM" id="MobiDB-lite"/>
    </source>
</evidence>
<comment type="caution">
    <text evidence="2">The sequence shown here is derived from an EMBL/GenBank/DDBJ whole genome shotgun (WGS) entry which is preliminary data.</text>
</comment>
<protein>
    <submittedName>
        <fullName evidence="2">Uncharacterized protein</fullName>
    </submittedName>
</protein>
<name>A0A835JRB7_9ROSI</name>
<dbReference type="PANTHER" id="PTHR36792:SF15">
    <property type="entry name" value="SEL1 REPEAT-CONTAINING PROTEIN"/>
    <property type="match status" value="1"/>
</dbReference>
<proteinExistence type="predicted"/>
<dbReference type="PANTHER" id="PTHR36792">
    <property type="entry name" value="EXPRESSED PROTEIN"/>
    <property type="match status" value="1"/>
</dbReference>
<gene>
    <name evidence="2" type="ORF">SADUNF_Sadunf10G0138400</name>
</gene>
<keyword evidence="3" id="KW-1185">Reference proteome</keyword>
<evidence type="ECO:0000313" key="3">
    <source>
        <dbReference type="Proteomes" id="UP000657918"/>
    </source>
</evidence>